<keyword evidence="4" id="KW-0175">Coiled coil</keyword>
<dbReference type="SUPFAM" id="SSF69369">
    <property type="entry name" value="Cloacin translocation domain"/>
    <property type="match status" value="1"/>
</dbReference>
<organism evidence="7 8">
    <name type="scientific">Pseudomonas syringae</name>
    <dbReference type="NCBI Taxonomy" id="317"/>
    <lineage>
        <taxon>Bacteria</taxon>
        <taxon>Pseudomonadati</taxon>
        <taxon>Pseudomonadota</taxon>
        <taxon>Gammaproteobacteria</taxon>
        <taxon>Pseudomonadales</taxon>
        <taxon>Pseudomonadaceae</taxon>
        <taxon>Pseudomonas</taxon>
    </lineage>
</organism>
<evidence type="ECO:0000256" key="2">
    <source>
        <dbReference type="ARBA" id="ARBA00023022"/>
    </source>
</evidence>
<evidence type="ECO:0000313" key="7">
    <source>
        <dbReference type="EMBL" id="MCF5064572.1"/>
    </source>
</evidence>
<feature type="region of interest" description="Disordered" evidence="5">
    <location>
        <begin position="382"/>
        <end position="402"/>
    </location>
</feature>
<evidence type="ECO:0000256" key="1">
    <source>
        <dbReference type="ARBA" id="ARBA00022529"/>
    </source>
</evidence>
<keyword evidence="1" id="KW-0929">Antimicrobial</keyword>
<feature type="compositionally biased region" description="Polar residues" evidence="5">
    <location>
        <begin position="387"/>
        <end position="397"/>
    </location>
</feature>
<proteinExistence type="predicted"/>
<keyword evidence="2" id="KW-0044">Antibiotic</keyword>
<dbReference type="AlphaFoldDB" id="A0A9Q3ZZE6"/>
<dbReference type="EMBL" id="WKEU01000073">
    <property type="protein sequence ID" value="MCF5064572.1"/>
    <property type="molecule type" value="Genomic_DNA"/>
</dbReference>
<feature type="domain" description="Pyosin/cloacin translocation" evidence="6">
    <location>
        <begin position="319"/>
        <end position="444"/>
    </location>
</feature>
<sequence length="594" mass="64145">MPSSTSEFGQGLKDLIINQSNISNHEVIASISRITQTEKTSLETIIEQQKKLTDEDAQLAKQRLAEMAKNAPLEYRLYSVFTAQMEKKKALLKRDSQKKILAFIESTKEWNFLQNPSRYPYRTTATFPGPGGSKFTLEKVINTVAQRDALLKDNYTQKPSAELVASFVNQFNLSVRNVLLYIRGQHAEVSQEIAATRAEIRKLEALVIAAEKARTAAQAQALNAAHTFRLPAASKTQLSAAGGVITISAGSRITLEAAIQAAIRALKVAAGTAISVTSAAGIGLLTYSPSLGNGELPVTLLNLPAKDLAPDLPENLLGVAAAGGTVDMPYRILGDPSKYSVVATQITAGVSAQVPVRALSFDPVADAYTYVSTDTPPITLTFPIATPGNSSTATPTQPAKGPTYTGITLTPTGGRADSFPAIPVDFRDAIYVYPVDAGLPAIYAVFSSPYEGATTRGVHSGRLYNPDKAGGPIQQLDWRTTSVTRKGIDLVKLHTGRFGPSDANAVMIGRLEQILGGKVFMTDTDKRFYTHELRELERYRVLGVADGAQPDDDSIWNNTHSATLEDFKLVDNFNLLYTPEAVEADNAQVERQNK</sequence>
<comment type="caution">
    <text evidence="7">The sequence shown here is derived from an EMBL/GenBank/DDBJ whole genome shotgun (WGS) entry which is preliminary data.</text>
</comment>
<accession>A0A9Q3ZZE6</accession>
<evidence type="ECO:0000313" key="8">
    <source>
        <dbReference type="Proteomes" id="UP000814207"/>
    </source>
</evidence>
<protein>
    <submittedName>
        <fullName evidence="7">Colicin transporter</fullName>
    </submittedName>
</protein>
<dbReference type="Proteomes" id="UP000814207">
    <property type="component" value="Unassembled WGS sequence"/>
</dbReference>
<dbReference type="Pfam" id="PF06958">
    <property type="entry name" value="Pyocin_S"/>
    <property type="match status" value="1"/>
</dbReference>
<keyword evidence="3" id="KW-0078">Bacteriocin</keyword>
<reference evidence="7" key="1">
    <citation type="submission" date="2019-11" db="EMBL/GenBank/DDBJ databases">
        <title>Epiphytic Pseudomonas syringae from cherry orchards.</title>
        <authorList>
            <person name="Hulin M.T."/>
        </authorList>
    </citation>
    <scope>NUCLEOTIDE SEQUENCE</scope>
    <source>
        <strain evidence="7">PA-6-9A</strain>
    </source>
</reference>
<dbReference type="GO" id="GO:0042742">
    <property type="term" value="P:defense response to bacterium"/>
    <property type="evidence" value="ECO:0007669"/>
    <property type="project" value="UniProtKB-KW"/>
</dbReference>
<dbReference type="InterPro" id="IPR016128">
    <property type="entry name" value="Pyosin/cloacin_T_dom"/>
</dbReference>
<evidence type="ECO:0000256" key="3">
    <source>
        <dbReference type="ARBA" id="ARBA00023048"/>
    </source>
</evidence>
<evidence type="ECO:0000256" key="4">
    <source>
        <dbReference type="SAM" id="Coils"/>
    </source>
</evidence>
<dbReference type="InterPro" id="IPR036302">
    <property type="entry name" value="Pyosin/cloacin_T_dom_sf"/>
</dbReference>
<name>A0A9Q3ZZE6_PSESX</name>
<dbReference type="GO" id="GO:0031640">
    <property type="term" value="P:killing of cells of another organism"/>
    <property type="evidence" value="ECO:0007669"/>
    <property type="project" value="UniProtKB-KW"/>
</dbReference>
<evidence type="ECO:0000259" key="6">
    <source>
        <dbReference type="Pfam" id="PF06958"/>
    </source>
</evidence>
<gene>
    <name evidence="7" type="ORF">GIW73_16685</name>
</gene>
<evidence type="ECO:0000256" key="5">
    <source>
        <dbReference type="SAM" id="MobiDB-lite"/>
    </source>
</evidence>
<feature type="coiled-coil region" evidence="4">
    <location>
        <begin position="186"/>
        <end position="220"/>
    </location>
</feature>